<feature type="transmembrane region" description="Helical" evidence="8">
    <location>
        <begin position="304"/>
        <end position="321"/>
    </location>
</feature>
<feature type="transmembrane region" description="Helical" evidence="8">
    <location>
        <begin position="215"/>
        <end position="238"/>
    </location>
</feature>
<dbReference type="PANTHER" id="PTHR34975:SF2">
    <property type="entry name" value="SPORE GERMINATION PROTEIN A2"/>
    <property type="match status" value="1"/>
</dbReference>
<keyword evidence="7 8" id="KW-0472">Membrane</keyword>
<dbReference type="PANTHER" id="PTHR34975">
    <property type="entry name" value="SPORE GERMINATION PROTEIN A2"/>
    <property type="match status" value="1"/>
</dbReference>
<feature type="transmembrane region" description="Helical" evidence="8">
    <location>
        <begin position="271"/>
        <end position="292"/>
    </location>
</feature>
<dbReference type="STRING" id="1850517.A8708_18765"/>
<dbReference type="RefSeq" id="WP_068663213.1">
    <property type="nucleotide sequence ID" value="NZ_LYPB01000050.1"/>
</dbReference>
<keyword evidence="10" id="KW-1185">Reference proteome</keyword>
<dbReference type="EMBL" id="LYPB01000050">
    <property type="protein sequence ID" value="OAS20588.1"/>
    <property type="molecule type" value="Genomic_DNA"/>
</dbReference>
<feature type="transmembrane region" description="Helical" evidence="8">
    <location>
        <begin position="41"/>
        <end position="62"/>
    </location>
</feature>
<feature type="transmembrane region" description="Helical" evidence="8">
    <location>
        <begin position="141"/>
        <end position="160"/>
    </location>
</feature>
<evidence type="ECO:0000256" key="3">
    <source>
        <dbReference type="ARBA" id="ARBA00022448"/>
    </source>
</evidence>
<evidence type="ECO:0000256" key="7">
    <source>
        <dbReference type="ARBA" id="ARBA00023136"/>
    </source>
</evidence>
<name>A0A198AI28_9BACL</name>
<proteinExistence type="inferred from homology"/>
<keyword evidence="3" id="KW-0813">Transport</keyword>
<evidence type="ECO:0000313" key="9">
    <source>
        <dbReference type="EMBL" id="OAS20588.1"/>
    </source>
</evidence>
<keyword evidence="5 8" id="KW-0812">Transmembrane</keyword>
<gene>
    <name evidence="9" type="ORF">A8708_18765</name>
</gene>
<comment type="subcellular location">
    <subcellularLocation>
        <location evidence="1">Membrane</location>
        <topology evidence="1">Multi-pass membrane protein</topology>
    </subcellularLocation>
</comment>
<dbReference type="NCBIfam" id="TIGR00912">
    <property type="entry name" value="2A0309"/>
    <property type="match status" value="1"/>
</dbReference>
<evidence type="ECO:0000313" key="10">
    <source>
        <dbReference type="Proteomes" id="UP000078454"/>
    </source>
</evidence>
<dbReference type="Proteomes" id="UP000078454">
    <property type="component" value="Unassembled WGS sequence"/>
</dbReference>
<dbReference type="InterPro" id="IPR004761">
    <property type="entry name" value="Spore_GerAB"/>
</dbReference>
<dbReference type="Pfam" id="PF03845">
    <property type="entry name" value="Spore_permease"/>
    <property type="match status" value="1"/>
</dbReference>
<evidence type="ECO:0000256" key="1">
    <source>
        <dbReference type="ARBA" id="ARBA00004141"/>
    </source>
</evidence>
<dbReference type="GO" id="GO:0016020">
    <property type="term" value="C:membrane"/>
    <property type="evidence" value="ECO:0007669"/>
    <property type="project" value="UniProtKB-SubCell"/>
</dbReference>
<feature type="transmembrane region" description="Helical" evidence="8">
    <location>
        <begin position="333"/>
        <end position="356"/>
    </location>
</feature>
<accession>A0A198AI28</accession>
<keyword evidence="6 8" id="KW-1133">Transmembrane helix</keyword>
<evidence type="ECO:0000256" key="4">
    <source>
        <dbReference type="ARBA" id="ARBA00022544"/>
    </source>
</evidence>
<reference evidence="9 10" key="1">
    <citation type="submission" date="2016-05" db="EMBL/GenBank/DDBJ databases">
        <title>Paenibacillus sp. 1ZS3-15 nov., isolated from the rhizosphere soil.</title>
        <authorList>
            <person name="Zhang X.X."/>
            <person name="Zhang J."/>
        </authorList>
    </citation>
    <scope>NUCLEOTIDE SEQUENCE [LARGE SCALE GENOMIC DNA]</scope>
    <source>
        <strain evidence="9 10">1ZS3-15</strain>
    </source>
</reference>
<evidence type="ECO:0000256" key="6">
    <source>
        <dbReference type="ARBA" id="ARBA00022989"/>
    </source>
</evidence>
<comment type="similarity">
    <text evidence="2">Belongs to the amino acid-polyamine-organocation (APC) superfamily. Spore germination protein (SGP) (TC 2.A.3.9) family.</text>
</comment>
<dbReference type="GO" id="GO:0009847">
    <property type="term" value="P:spore germination"/>
    <property type="evidence" value="ECO:0007669"/>
    <property type="project" value="InterPro"/>
</dbReference>
<feature type="transmembrane region" description="Helical" evidence="8">
    <location>
        <begin position="12"/>
        <end position="35"/>
    </location>
</feature>
<evidence type="ECO:0000256" key="2">
    <source>
        <dbReference type="ARBA" id="ARBA00007998"/>
    </source>
</evidence>
<feature type="transmembrane region" description="Helical" evidence="8">
    <location>
        <begin position="114"/>
        <end position="134"/>
    </location>
</feature>
<evidence type="ECO:0000256" key="8">
    <source>
        <dbReference type="SAM" id="Phobius"/>
    </source>
</evidence>
<feature type="transmembrane region" description="Helical" evidence="8">
    <location>
        <begin position="83"/>
        <end position="102"/>
    </location>
</feature>
<protein>
    <submittedName>
        <fullName evidence="9">Uncharacterized protein</fullName>
    </submittedName>
</protein>
<keyword evidence="4" id="KW-0309">Germination</keyword>
<comment type="caution">
    <text evidence="9">The sequence shown here is derived from an EMBL/GenBank/DDBJ whole genome shotgun (WGS) entry which is preliminary data.</text>
</comment>
<sequence>MPVKKQITTLQLYCIIIISIAITNHVLLIPVLLHYGKRDSWLGASLAVVPMLIMASLIYFLVKRTKQGDLIEWIRMRIGKWGTYFFRTILILICFTHAVVTIKDVTMWTHITYLPRTPIFMIMLLFIVFCFFAARQGMMAIAISSGILLPVVMLLGYFVMGANFQYKDYTLLTPLFTHGYGPTLMCVGLTCSASFEILSVLILQHHVRTRIRLRGLLILSMIVIGLTIGPLTGAIAIFGPFEAADLRYPAFEQWRMVTLGKYISHLDFLSIFQWISGACMRTSILMFISVDLMKVKQKSTRTHILIWISLGLLGLSMYPVSDNQMVLWLQNDYYMIMFAVGLVLLLFLLVVAMLPIRRKEMEAK</sequence>
<organism evidence="9 10">
    <name type="scientific">Paenibacillus oryzisoli</name>
    <dbReference type="NCBI Taxonomy" id="1850517"/>
    <lineage>
        <taxon>Bacteria</taxon>
        <taxon>Bacillati</taxon>
        <taxon>Bacillota</taxon>
        <taxon>Bacilli</taxon>
        <taxon>Bacillales</taxon>
        <taxon>Paenibacillaceae</taxon>
        <taxon>Paenibacillus</taxon>
    </lineage>
</organism>
<feature type="transmembrane region" description="Helical" evidence="8">
    <location>
        <begin position="180"/>
        <end position="203"/>
    </location>
</feature>
<evidence type="ECO:0000256" key="5">
    <source>
        <dbReference type="ARBA" id="ARBA00022692"/>
    </source>
</evidence>
<dbReference type="AlphaFoldDB" id="A0A198AI28"/>